<keyword evidence="4 19" id="KW-0813">Transport</keyword>
<keyword evidence="7 19" id="KW-0349">Heme</keyword>
<evidence type="ECO:0000259" key="21">
    <source>
        <dbReference type="PROSITE" id="PS51007"/>
    </source>
</evidence>
<evidence type="ECO:0000256" key="6">
    <source>
        <dbReference type="ARBA" id="ARBA00022519"/>
    </source>
</evidence>
<dbReference type="PROSITE" id="PS51007">
    <property type="entry name" value="CYTC"/>
    <property type="match status" value="2"/>
</dbReference>
<evidence type="ECO:0000256" key="7">
    <source>
        <dbReference type="ARBA" id="ARBA00022617"/>
    </source>
</evidence>
<evidence type="ECO:0000256" key="8">
    <source>
        <dbReference type="ARBA" id="ARBA00022660"/>
    </source>
</evidence>
<reference evidence="22 23" key="1">
    <citation type="submission" date="2022-05" db="EMBL/GenBank/DDBJ databases">
        <authorList>
            <person name="Park J.-S."/>
        </authorList>
    </citation>
    <scope>NUCLEOTIDE SEQUENCE [LARGE SCALE GENOMIC DNA]</scope>
    <source>
        <strain evidence="22 23">2012CJ34-2</strain>
    </source>
</reference>
<evidence type="ECO:0000256" key="20">
    <source>
        <dbReference type="SAM" id="Phobius"/>
    </source>
</evidence>
<evidence type="ECO:0000256" key="18">
    <source>
        <dbReference type="ARBA" id="ARBA00023136"/>
    </source>
</evidence>
<sequence>MSSFWSGWVLILTLACLGLVIFILFATWKIQRKNTTEETVGHEFDGIVEYDNPMPMWWIGLFLATLIFGGIYFVLYPGIFPGKFDGILGWTSIGELEGDQAKHKEQFQPLFSKYANMSIEELQSEPQALNMGKRIFLNNCALCHGSDAGGTFGFPSLTDDDWVWGGSADEIETTVLDGRTGQMPAWGPVLGEKGVRNVSLYARSLSGIDTGATSKELQAGKTAYDTTCAVCHGADGKGNKLFGAPNLTDDVWLFGSSQAQVEYTVRKGRNGVMPPWKDVLGKDKVHLVTGYVYSLTKDKK</sequence>
<dbReference type="InterPro" id="IPR038414">
    <property type="entry name" value="CcoP_N_sf"/>
</dbReference>
<keyword evidence="17 19" id="KW-0406">Ion transport</keyword>
<evidence type="ECO:0000256" key="9">
    <source>
        <dbReference type="ARBA" id="ARBA00022692"/>
    </source>
</evidence>
<evidence type="ECO:0000256" key="10">
    <source>
        <dbReference type="ARBA" id="ARBA00022723"/>
    </source>
</evidence>
<keyword evidence="15 19" id="KW-0560">Oxidoreductase</keyword>
<evidence type="ECO:0000256" key="13">
    <source>
        <dbReference type="ARBA" id="ARBA00022982"/>
    </source>
</evidence>
<feature type="transmembrane region" description="Helical" evidence="20">
    <location>
        <begin position="7"/>
        <end position="28"/>
    </location>
</feature>
<gene>
    <name evidence="22" type="primary">ccoP</name>
    <name evidence="22" type="ORF">M3P05_13865</name>
</gene>
<keyword evidence="14 20" id="KW-1133">Transmembrane helix</keyword>
<evidence type="ECO:0000256" key="14">
    <source>
        <dbReference type="ARBA" id="ARBA00022989"/>
    </source>
</evidence>
<feature type="transmembrane region" description="Helical" evidence="20">
    <location>
        <begin position="56"/>
        <end position="75"/>
    </location>
</feature>
<evidence type="ECO:0000256" key="2">
    <source>
        <dbReference type="ARBA" id="ARBA00004673"/>
    </source>
</evidence>
<dbReference type="PIRSF" id="PIRSF000006">
    <property type="entry name" value="Cbb3-Cox_fixP"/>
    <property type="match status" value="1"/>
</dbReference>
<feature type="domain" description="Cytochrome c" evidence="21">
    <location>
        <begin position="215"/>
        <end position="296"/>
    </location>
</feature>
<protein>
    <recommendedName>
        <fullName evidence="19">Cbb3-type cytochrome c oxidase subunit</fullName>
    </recommendedName>
</protein>
<accession>A0ABT0PI39</accession>
<evidence type="ECO:0000256" key="17">
    <source>
        <dbReference type="ARBA" id="ARBA00023065"/>
    </source>
</evidence>
<name>A0ABT0PI39_9GAMM</name>
<dbReference type="Pfam" id="PF14715">
    <property type="entry name" value="FixP_N"/>
    <property type="match status" value="1"/>
</dbReference>
<dbReference type="Gene3D" id="6.10.280.130">
    <property type="match status" value="1"/>
</dbReference>
<comment type="subcellular location">
    <subcellularLocation>
        <location evidence="1 19">Cell inner membrane</location>
    </subcellularLocation>
</comment>
<keyword evidence="13 19" id="KW-0249">Electron transport</keyword>
<keyword evidence="8 19" id="KW-0679">Respiratory chain</keyword>
<dbReference type="NCBIfam" id="TIGR00782">
    <property type="entry name" value="ccoP"/>
    <property type="match status" value="1"/>
</dbReference>
<dbReference type="PANTHER" id="PTHR33751:SF1">
    <property type="entry name" value="CBB3-TYPE CYTOCHROME C OXIDASE SUBUNIT FIXP"/>
    <property type="match status" value="1"/>
</dbReference>
<keyword evidence="6 19" id="KW-0997">Cell inner membrane</keyword>
<dbReference type="InterPro" id="IPR032858">
    <property type="entry name" value="CcoP_N"/>
</dbReference>
<evidence type="ECO:0000256" key="3">
    <source>
        <dbReference type="ARBA" id="ARBA00006113"/>
    </source>
</evidence>
<keyword evidence="11" id="KW-0677">Repeat</keyword>
<keyword evidence="16 19" id="KW-0408">Iron</keyword>
<dbReference type="Pfam" id="PF13442">
    <property type="entry name" value="Cytochrome_CBB3"/>
    <property type="match status" value="2"/>
</dbReference>
<dbReference type="InterPro" id="IPR004678">
    <property type="entry name" value="Cyt_c_oxidase_cbb3_su3"/>
</dbReference>
<comment type="caution">
    <text evidence="22">The sequence shown here is derived from an EMBL/GenBank/DDBJ whole genome shotgun (WGS) entry which is preliminary data.</text>
</comment>
<keyword evidence="9 20" id="KW-0812">Transmembrane</keyword>
<evidence type="ECO:0000256" key="19">
    <source>
        <dbReference type="PIRNR" id="PIRNR000006"/>
    </source>
</evidence>
<evidence type="ECO:0000256" key="15">
    <source>
        <dbReference type="ARBA" id="ARBA00023002"/>
    </source>
</evidence>
<evidence type="ECO:0000313" key="23">
    <source>
        <dbReference type="Proteomes" id="UP001203338"/>
    </source>
</evidence>
<comment type="pathway">
    <text evidence="2 19">Energy metabolism; oxidative phosphorylation.</text>
</comment>
<proteinExistence type="inferred from homology"/>
<dbReference type="EMBL" id="JAMFLX010000019">
    <property type="protein sequence ID" value="MCL6271013.1"/>
    <property type="molecule type" value="Genomic_DNA"/>
</dbReference>
<dbReference type="InterPro" id="IPR009056">
    <property type="entry name" value="Cyt_c-like_dom"/>
</dbReference>
<keyword evidence="5 19" id="KW-1003">Cell membrane</keyword>
<dbReference type="PANTHER" id="PTHR33751">
    <property type="entry name" value="CBB3-TYPE CYTOCHROME C OXIDASE SUBUNIT FIXP"/>
    <property type="match status" value="1"/>
</dbReference>
<keyword evidence="12 19" id="KW-0375">Hydrogen ion transport</keyword>
<dbReference type="SUPFAM" id="SSF46626">
    <property type="entry name" value="Cytochrome c"/>
    <property type="match status" value="2"/>
</dbReference>
<dbReference type="InterPro" id="IPR050597">
    <property type="entry name" value="Cytochrome_c_Oxidase_Subunit"/>
</dbReference>
<dbReference type="Proteomes" id="UP001203338">
    <property type="component" value="Unassembled WGS sequence"/>
</dbReference>
<evidence type="ECO:0000256" key="11">
    <source>
        <dbReference type="ARBA" id="ARBA00022737"/>
    </source>
</evidence>
<evidence type="ECO:0000313" key="22">
    <source>
        <dbReference type="EMBL" id="MCL6271013.1"/>
    </source>
</evidence>
<comment type="function">
    <text evidence="19">C-type cytochrome. Part of the cbb3-type cytochrome c oxidase complex.</text>
</comment>
<evidence type="ECO:0000256" key="4">
    <source>
        <dbReference type="ARBA" id="ARBA00022448"/>
    </source>
</evidence>
<comment type="cofactor">
    <cofactor evidence="19">
        <name>heme c</name>
        <dbReference type="ChEBI" id="CHEBI:61717"/>
    </cofactor>
    <text evidence="19">Binds 2 heme C groups per subunit.</text>
</comment>
<comment type="subunit">
    <text evidence="19">Component of the cbb3-type cytochrome c oxidase.</text>
</comment>
<organism evidence="22 23">
    <name type="scientific">Parendozoicomonas callyspongiae</name>
    <dbReference type="NCBI Taxonomy" id="2942213"/>
    <lineage>
        <taxon>Bacteria</taxon>
        <taxon>Pseudomonadati</taxon>
        <taxon>Pseudomonadota</taxon>
        <taxon>Gammaproteobacteria</taxon>
        <taxon>Oceanospirillales</taxon>
        <taxon>Endozoicomonadaceae</taxon>
        <taxon>Parendozoicomonas</taxon>
    </lineage>
</organism>
<keyword evidence="18 19" id="KW-0472">Membrane</keyword>
<evidence type="ECO:0000256" key="12">
    <source>
        <dbReference type="ARBA" id="ARBA00022781"/>
    </source>
</evidence>
<evidence type="ECO:0000256" key="16">
    <source>
        <dbReference type="ARBA" id="ARBA00023004"/>
    </source>
</evidence>
<keyword evidence="10 19" id="KW-0479">Metal-binding</keyword>
<evidence type="ECO:0000256" key="5">
    <source>
        <dbReference type="ARBA" id="ARBA00022475"/>
    </source>
</evidence>
<keyword evidence="23" id="KW-1185">Reference proteome</keyword>
<dbReference type="Gene3D" id="1.10.760.10">
    <property type="entry name" value="Cytochrome c-like domain"/>
    <property type="match status" value="2"/>
</dbReference>
<dbReference type="InterPro" id="IPR036909">
    <property type="entry name" value="Cyt_c-like_dom_sf"/>
</dbReference>
<dbReference type="RefSeq" id="WP_249700340.1">
    <property type="nucleotide sequence ID" value="NZ_JAMFLX010000019.1"/>
</dbReference>
<feature type="domain" description="Cytochrome c" evidence="21">
    <location>
        <begin position="127"/>
        <end position="206"/>
    </location>
</feature>
<comment type="similarity">
    <text evidence="3 19">Belongs to the CcoP / FixP family.</text>
</comment>
<evidence type="ECO:0000256" key="1">
    <source>
        <dbReference type="ARBA" id="ARBA00004533"/>
    </source>
</evidence>